<feature type="compositionally biased region" description="Polar residues" evidence="1">
    <location>
        <begin position="112"/>
        <end position="124"/>
    </location>
</feature>
<gene>
    <name evidence="2" type="ORF">Hamer_G024690</name>
</gene>
<feature type="compositionally biased region" description="Basic and acidic residues" evidence="1">
    <location>
        <begin position="59"/>
        <end position="82"/>
    </location>
</feature>
<dbReference type="AlphaFoldDB" id="A0A8J5KM40"/>
<reference evidence="2" key="1">
    <citation type="journal article" date="2021" name="Sci. Adv.">
        <title>The American lobster genome reveals insights on longevity, neural, and immune adaptations.</title>
        <authorList>
            <person name="Polinski J.M."/>
            <person name="Zimin A.V."/>
            <person name="Clark K.F."/>
            <person name="Kohn A.B."/>
            <person name="Sadowski N."/>
            <person name="Timp W."/>
            <person name="Ptitsyn A."/>
            <person name="Khanna P."/>
            <person name="Romanova D.Y."/>
            <person name="Williams P."/>
            <person name="Greenwood S.J."/>
            <person name="Moroz L.L."/>
            <person name="Walt D.R."/>
            <person name="Bodnar A.G."/>
        </authorList>
    </citation>
    <scope>NUCLEOTIDE SEQUENCE</scope>
    <source>
        <strain evidence="2">GMGI-L3</strain>
    </source>
</reference>
<feature type="region of interest" description="Disordered" evidence="1">
    <location>
        <begin position="1"/>
        <end position="199"/>
    </location>
</feature>
<comment type="caution">
    <text evidence="2">The sequence shown here is derived from an EMBL/GenBank/DDBJ whole genome shotgun (WGS) entry which is preliminary data.</text>
</comment>
<feature type="compositionally biased region" description="Polar residues" evidence="1">
    <location>
        <begin position="1"/>
        <end position="15"/>
    </location>
</feature>
<keyword evidence="3" id="KW-1185">Reference proteome</keyword>
<protein>
    <submittedName>
        <fullName evidence="2">Uncharacterized protein</fullName>
    </submittedName>
</protein>
<dbReference type="EMBL" id="JAHLQT010014562">
    <property type="protein sequence ID" value="KAG7170259.1"/>
    <property type="molecule type" value="Genomic_DNA"/>
</dbReference>
<feature type="region of interest" description="Disordered" evidence="1">
    <location>
        <begin position="232"/>
        <end position="253"/>
    </location>
</feature>
<feature type="compositionally biased region" description="Polar residues" evidence="1">
    <location>
        <begin position="179"/>
        <end position="190"/>
    </location>
</feature>
<sequence>MAKALQGSTKINLSDTDSRDALQGHKSKSSRVKPAQEEQQVLVNNFRVGKVERKKRKEGNKTKDKNRWTLKKRETNKSRDNVGEAQGGSRINECIKEVRDYTDDHLADDEMSTQSKDSSASKTRGATESKGDPSNVNRSNDGKKTRRIDNLLLKARKSLDKRLSNPDKEPLRSRRSDQEQQGSGHYSTPEATAGPQRRKSMVTVPSFMVVEAWGSPVPRLDHMGATDPLFRRRSLDSLHDSKDSTEVLPPQER</sequence>
<evidence type="ECO:0000313" key="2">
    <source>
        <dbReference type="EMBL" id="KAG7170259.1"/>
    </source>
</evidence>
<name>A0A8J5KM40_HOMAM</name>
<feature type="compositionally biased region" description="Basic and acidic residues" evidence="1">
    <location>
        <begin position="93"/>
        <end position="105"/>
    </location>
</feature>
<evidence type="ECO:0000313" key="3">
    <source>
        <dbReference type="Proteomes" id="UP000747542"/>
    </source>
</evidence>
<evidence type="ECO:0000256" key="1">
    <source>
        <dbReference type="SAM" id="MobiDB-lite"/>
    </source>
</evidence>
<proteinExistence type="predicted"/>
<feature type="compositionally biased region" description="Basic and acidic residues" evidence="1">
    <location>
        <begin position="157"/>
        <end position="178"/>
    </location>
</feature>
<dbReference type="Proteomes" id="UP000747542">
    <property type="component" value="Unassembled WGS sequence"/>
</dbReference>
<accession>A0A8J5KM40</accession>
<organism evidence="2 3">
    <name type="scientific">Homarus americanus</name>
    <name type="common">American lobster</name>
    <dbReference type="NCBI Taxonomy" id="6706"/>
    <lineage>
        <taxon>Eukaryota</taxon>
        <taxon>Metazoa</taxon>
        <taxon>Ecdysozoa</taxon>
        <taxon>Arthropoda</taxon>
        <taxon>Crustacea</taxon>
        <taxon>Multicrustacea</taxon>
        <taxon>Malacostraca</taxon>
        <taxon>Eumalacostraca</taxon>
        <taxon>Eucarida</taxon>
        <taxon>Decapoda</taxon>
        <taxon>Pleocyemata</taxon>
        <taxon>Astacidea</taxon>
        <taxon>Nephropoidea</taxon>
        <taxon>Nephropidae</taxon>
        <taxon>Homarus</taxon>
    </lineage>
</organism>
<feature type="compositionally biased region" description="Basic and acidic residues" evidence="1">
    <location>
        <begin position="140"/>
        <end position="149"/>
    </location>
</feature>